<dbReference type="Gene3D" id="3.80.10.10">
    <property type="entry name" value="Ribonuclease Inhibitor"/>
    <property type="match status" value="1"/>
</dbReference>
<keyword evidence="5" id="KW-0732">Signal</keyword>
<keyword evidence="3" id="KW-0433">Leucine-rich repeat</keyword>
<dbReference type="InterPro" id="IPR046956">
    <property type="entry name" value="RLP23-like"/>
</dbReference>
<comment type="similarity">
    <text evidence="2">Belongs to the RLP family.</text>
</comment>
<keyword evidence="4 11" id="KW-0812">Transmembrane</keyword>
<dbReference type="GO" id="GO:0016020">
    <property type="term" value="C:membrane"/>
    <property type="evidence" value="ECO:0007669"/>
    <property type="project" value="UniProtKB-SubCell"/>
</dbReference>
<dbReference type="Pfam" id="PF13855">
    <property type="entry name" value="LRR_8"/>
    <property type="match status" value="1"/>
</dbReference>
<evidence type="ECO:0000256" key="1">
    <source>
        <dbReference type="ARBA" id="ARBA00004479"/>
    </source>
</evidence>
<comment type="caution">
    <text evidence="12">The sequence shown here is derived from an EMBL/GenBank/DDBJ whole genome shotgun (WGS) entry which is preliminary data.</text>
</comment>
<dbReference type="PANTHER" id="PTHR48063:SF100">
    <property type="entry name" value="RECEPTOR-LIKE PROTEIN EIX2"/>
    <property type="match status" value="1"/>
</dbReference>
<evidence type="ECO:0000256" key="9">
    <source>
        <dbReference type="ARBA" id="ARBA00023170"/>
    </source>
</evidence>
<evidence type="ECO:0000256" key="11">
    <source>
        <dbReference type="SAM" id="Phobius"/>
    </source>
</evidence>
<evidence type="ECO:0000256" key="6">
    <source>
        <dbReference type="ARBA" id="ARBA00022737"/>
    </source>
</evidence>
<evidence type="ECO:0000256" key="8">
    <source>
        <dbReference type="ARBA" id="ARBA00023136"/>
    </source>
</evidence>
<evidence type="ECO:0000256" key="4">
    <source>
        <dbReference type="ARBA" id="ARBA00022692"/>
    </source>
</evidence>
<evidence type="ECO:0000256" key="10">
    <source>
        <dbReference type="ARBA" id="ARBA00023180"/>
    </source>
</evidence>
<keyword evidence="7 11" id="KW-1133">Transmembrane helix</keyword>
<organism evidence="12 13">
    <name type="scientific">Hibiscus trionum</name>
    <name type="common">Flower of an hour</name>
    <dbReference type="NCBI Taxonomy" id="183268"/>
    <lineage>
        <taxon>Eukaryota</taxon>
        <taxon>Viridiplantae</taxon>
        <taxon>Streptophyta</taxon>
        <taxon>Embryophyta</taxon>
        <taxon>Tracheophyta</taxon>
        <taxon>Spermatophyta</taxon>
        <taxon>Magnoliopsida</taxon>
        <taxon>eudicotyledons</taxon>
        <taxon>Gunneridae</taxon>
        <taxon>Pentapetalae</taxon>
        <taxon>rosids</taxon>
        <taxon>malvids</taxon>
        <taxon>Malvales</taxon>
        <taxon>Malvaceae</taxon>
        <taxon>Malvoideae</taxon>
        <taxon>Hibiscus</taxon>
    </lineage>
</organism>
<accession>A0A9W7GVN4</accession>
<evidence type="ECO:0000256" key="3">
    <source>
        <dbReference type="ARBA" id="ARBA00022614"/>
    </source>
</evidence>
<sequence>MVSKRNSSDPISYSFGHFKNSIETTLVVIKGILLEYSSTLRLVTSLDLSDNNLTGNIPVGITDLLGLRSLNLSINRLSGRIPRTIGNMVTLESLDFSYNQLSGAIPESISNLTFLSYLNVAYNNLTGKIPTGTQLQSFNASNFLGNNLCGPPLTDNCSINAVQPDDAGNSEGSKGGLEVDWFWFYVSAALGFVVAFWSIAGPLVFKKSWRDAYFKMLDSMGTKARQCFRP</sequence>
<dbReference type="FunFam" id="3.80.10.10:FF:000111">
    <property type="entry name" value="LRR receptor-like serine/threonine-protein kinase ERECTA"/>
    <property type="match status" value="1"/>
</dbReference>
<dbReference type="PANTHER" id="PTHR48063">
    <property type="entry name" value="LRR RECEPTOR-LIKE KINASE"/>
    <property type="match status" value="1"/>
</dbReference>
<dbReference type="Proteomes" id="UP001165190">
    <property type="component" value="Unassembled WGS sequence"/>
</dbReference>
<dbReference type="AlphaFoldDB" id="A0A9W7GVN4"/>
<reference evidence="12" key="1">
    <citation type="submission" date="2023-05" db="EMBL/GenBank/DDBJ databases">
        <title>Genome and transcriptome analyses reveal genes involved in the formation of fine ridges on petal epidermal cells in Hibiscus trionum.</title>
        <authorList>
            <person name="Koshimizu S."/>
            <person name="Masuda S."/>
            <person name="Ishii T."/>
            <person name="Shirasu K."/>
            <person name="Hoshino A."/>
            <person name="Arita M."/>
        </authorList>
    </citation>
    <scope>NUCLEOTIDE SEQUENCE</scope>
    <source>
        <strain evidence="12">Hamamatsu line</strain>
    </source>
</reference>
<proteinExistence type="inferred from homology"/>
<keyword evidence="6" id="KW-0677">Repeat</keyword>
<dbReference type="InterPro" id="IPR032675">
    <property type="entry name" value="LRR_dom_sf"/>
</dbReference>
<keyword evidence="8 11" id="KW-0472">Membrane</keyword>
<keyword evidence="9 12" id="KW-0675">Receptor</keyword>
<keyword evidence="13" id="KW-1185">Reference proteome</keyword>
<keyword evidence="10" id="KW-0325">Glycoprotein</keyword>
<dbReference type="Pfam" id="PF00560">
    <property type="entry name" value="LRR_1"/>
    <property type="match status" value="1"/>
</dbReference>
<name>A0A9W7GVN4_HIBTR</name>
<dbReference type="SUPFAM" id="SSF52058">
    <property type="entry name" value="L domain-like"/>
    <property type="match status" value="1"/>
</dbReference>
<dbReference type="OrthoDB" id="8731593at2759"/>
<dbReference type="EMBL" id="BSYR01000003">
    <property type="protein sequence ID" value="GMI65333.1"/>
    <property type="molecule type" value="Genomic_DNA"/>
</dbReference>
<gene>
    <name evidence="12" type="ORF">HRI_000202600</name>
</gene>
<feature type="transmembrane region" description="Helical" evidence="11">
    <location>
        <begin position="181"/>
        <end position="205"/>
    </location>
</feature>
<dbReference type="InterPro" id="IPR001611">
    <property type="entry name" value="Leu-rich_rpt"/>
</dbReference>
<evidence type="ECO:0000256" key="2">
    <source>
        <dbReference type="ARBA" id="ARBA00009592"/>
    </source>
</evidence>
<evidence type="ECO:0000313" key="13">
    <source>
        <dbReference type="Proteomes" id="UP001165190"/>
    </source>
</evidence>
<protein>
    <submittedName>
        <fullName evidence="12">Receptor like protein 56</fullName>
    </submittedName>
</protein>
<evidence type="ECO:0000313" key="12">
    <source>
        <dbReference type="EMBL" id="GMI65333.1"/>
    </source>
</evidence>
<comment type="subcellular location">
    <subcellularLocation>
        <location evidence="1">Membrane</location>
        <topology evidence="1">Single-pass type I membrane protein</topology>
    </subcellularLocation>
</comment>
<evidence type="ECO:0000256" key="7">
    <source>
        <dbReference type="ARBA" id="ARBA00022989"/>
    </source>
</evidence>
<evidence type="ECO:0000256" key="5">
    <source>
        <dbReference type="ARBA" id="ARBA00022729"/>
    </source>
</evidence>